<evidence type="ECO:0000313" key="2">
    <source>
        <dbReference type="EMBL" id="GFH47388.1"/>
    </source>
</evidence>
<dbReference type="EMBL" id="BLLK01000023">
    <property type="protein sequence ID" value="GFH47388.1"/>
    <property type="molecule type" value="Genomic_DNA"/>
</dbReference>
<keyword evidence="3" id="KW-1185">Reference proteome</keyword>
<dbReference type="Proteomes" id="UP001054902">
    <property type="component" value="Unassembled WGS sequence"/>
</dbReference>
<feature type="compositionally biased region" description="Polar residues" evidence="1">
    <location>
        <begin position="15"/>
        <end position="25"/>
    </location>
</feature>
<evidence type="ECO:0000313" key="3">
    <source>
        <dbReference type="Proteomes" id="UP001054902"/>
    </source>
</evidence>
<reference evidence="2 3" key="1">
    <citation type="journal article" date="2021" name="Sci. Rep.">
        <title>The genome of the diatom Chaetoceros tenuissimus carries an ancient integrated fragment of an extant virus.</title>
        <authorList>
            <person name="Hongo Y."/>
            <person name="Kimura K."/>
            <person name="Takaki Y."/>
            <person name="Yoshida Y."/>
            <person name="Baba S."/>
            <person name="Kobayashi G."/>
            <person name="Nagasaki K."/>
            <person name="Hano T."/>
            <person name="Tomaru Y."/>
        </authorList>
    </citation>
    <scope>NUCLEOTIDE SEQUENCE [LARGE SCALE GENOMIC DNA]</scope>
    <source>
        <strain evidence="2 3">NIES-3715</strain>
    </source>
</reference>
<proteinExistence type="predicted"/>
<comment type="caution">
    <text evidence="2">The sequence shown here is derived from an EMBL/GenBank/DDBJ whole genome shotgun (WGS) entry which is preliminary data.</text>
</comment>
<gene>
    <name evidence="2" type="ORF">CTEN210_03863</name>
</gene>
<accession>A0AAD3H279</accession>
<protein>
    <submittedName>
        <fullName evidence="2">Uncharacterized protein</fullName>
    </submittedName>
</protein>
<sequence>MGKKGKRSDKKSSGPRNGTSSSAPNTVVKPKHVPFCIPDPPEVSSLEYIDRSPPPPVLQNPSYLSNLDDRLDDILSSDRKRHCLPSNGNLSKLKSKTAKRVATALSRFDIVRETLSKLPPNIREASSPVTMQKQNWCTINLS</sequence>
<organism evidence="2 3">
    <name type="scientific">Chaetoceros tenuissimus</name>
    <dbReference type="NCBI Taxonomy" id="426638"/>
    <lineage>
        <taxon>Eukaryota</taxon>
        <taxon>Sar</taxon>
        <taxon>Stramenopiles</taxon>
        <taxon>Ochrophyta</taxon>
        <taxon>Bacillariophyta</taxon>
        <taxon>Coscinodiscophyceae</taxon>
        <taxon>Chaetocerotophycidae</taxon>
        <taxon>Chaetocerotales</taxon>
        <taxon>Chaetocerotaceae</taxon>
        <taxon>Chaetoceros</taxon>
    </lineage>
</organism>
<name>A0AAD3H279_9STRA</name>
<evidence type="ECO:0000256" key="1">
    <source>
        <dbReference type="SAM" id="MobiDB-lite"/>
    </source>
</evidence>
<feature type="region of interest" description="Disordered" evidence="1">
    <location>
        <begin position="1"/>
        <end position="64"/>
    </location>
</feature>
<dbReference type="AlphaFoldDB" id="A0AAD3H279"/>